<dbReference type="PANTHER" id="PTHR42756">
    <property type="entry name" value="TRANSCRIPTIONAL REGULATOR, MARR"/>
    <property type="match status" value="1"/>
</dbReference>
<sequence>MMKEQPPTTSATPAAADLVDALVPVAFATMAVLNKIGAENDLSLTLIRVLGILWDRRPRMAELADYLGLEKQTMSGLIARAEKRGLVARAPNALDGRATDVFLTGEGARLVQDLHRQTQMALAPLTERLGAADRQLLQELLERMMQPGSEGGGKAGR</sequence>
<evidence type="ECO:0000256" key="3">
    <source>
        <dbReference type="ARBA" id="ARBA00023163"/>
    </source>
</evidence>
<dbReference type="GO" id="GO:0003677">
    <property type="term" value="F:DNA binding"/>
    <property type="evidence" value="ECO:0007669"/>
    <property type="project" value="UniProtKB-KW"/>
</dbReference>
<dbReference type="SUPFAM" id="SSF46785">
    <property type="entry name" value="Winged helix' DNA-binding domain"/>
    <property type="match status" value="1"/>
</dbReference>
<dbReference type="GO" id="GO:0003700">
    <property type="term" value="F:DNA-binding transcription factor activity"/>
    <property type="evidence" value="ECO:0007669"/>
    <property type="project" value="InterPro"/>
</dbReference>
<accession>A0A7W5HAX9</accession>
<keyword evidence="2 5" id="KW-0238">DNA-binding</keyword>
<evidence type="ECO:0000256" key="2">
    <source>
        <dbReference type="ARBA" id="ARBA00023125"/>
    </source>
</evidence>
<dbReference type="InterPro" id="IPR036390">
    <property type="entry name" value="WH_DNA-bd_sf"/>
</dbReference>
<dbReference type="Proteomes" id="UP000584325">
    <property type="component" value="Unassembled WGS sequence"/>
</dbReference>
<dbReference type="SMART" id="SM00347">
    <property type="entry name" value="HTH_MARR"/>
    <property type="match status" value="1"/>
</dbReference>
<dbReference type="PROSITE" id="PS50995">
    <property type="entry name" value="HTH_MARR_2"/>
    <property type="match status" value="1"/>
</dbReference>
<dbReference type="InterPro" id="IPR000835">
    <property type="entry name" value="HTH_MarR-typ"/>
</dbReference>
<dbReference type="PANTHER" id="PTHR42756:SF1">
    <property type="entry name" value="TRANSCRIPTIONAL REPRESSOR OF EMRAB OPERON"/>
    <property type="match status" value="1"/>
</dbReference>
<keyword evidence="1" id="KW-0805">Transcription regulation</keyword>
<evidence type="ECO:0000259" key="4">
    <source>
        <dbReference type="PROSITE" id="PS50995"/>
    </source>
</evidence>
<evidence type="ECO:0000313" key="6">
    <source>
        <dbReference type="Proteomes" id="UP000584325"/>
    </source>
</evidence>
<name>A0A7W5HAX9_9BURK</name>
<organism evidence="5 6">
    <name type="scientific">Pseudoduganella umbonata</name>
    <dbReference type="NCBI Taxonomy" id="864828"/>
    <lineage>
        <taxon>Bacteria</taxon>
        <taxon>Pseudomonadati</taxon>
        <taxon>Pseudomonadota</taxon>
        <taxon>Betaproteobacteria</taxon>
        <taxon>Burkholderiales</taxon>
        <taxon>Oxalobacteraceae</taxon>
        <taxon>Telluria group</taxon>
        <taxon>Pseudoduganella</taxon>
    </lineage>
</organism>
<evidence type="ECO:0000313" key="5">
    <source>
        <dbReference type="EMBL" id="MBB3220436.1"/>
    </source>
</evidence>
<reference evidence="5 6" key="1">
    <citation type="submission" date="2020-08" db="EMBL/GenBank/DDBJ databases">
        <title>Genomic Encyclopedia of Type Strains, Phase III (KMG-III): the genomes of soil and plant-associated and newly described type strains.</title>
        <authorList>
            <person name="Whitman W."/>
        </authorList>
    </citation>
    <scope>NUCLEOTIDE SEQUENCE [LARGE SCALE GENOMIC DNA]</scope>
    <source>
        <strain evidence="5 6">CECT 7753</strain>
    </source>
</reference>
<proteinExistence type="predicted"/>
<dbReference type="EMBL" id="JACHXS010000002">
    <property type="protein sequence ID" value="MBB3220436.1"/>
    <property type="molecule type" value="Genomic_DNA"/>
</dbReference>
<evidence type="ECO:0000256" key="1">
    <source>
        <dbReference type="ARBA" id="ARBA00023015"/>
    </source>
</evidence>
<dbReference type="Pfam" id="PF12802">
    <property type="entry name" value="MarR_2"/>
    <property type="match status" value="1"/>
</dbReference>
<feature type="domain" description="HTH marR-type" evidence="4">
    <location>
        <begin position="15"/>
        <end position="146"/>
    </location>
</feature>
<keyword evidence="3" id="KW-0804">Transcription</keyword>
<dbReference type="InterPro" id="IPR036388">
    <property type="entry name" value="WH-like_DNA-bd_sf"/>
</dbReference>
<gene>
    <name evidence="5" type="ORF">FHS02_001235</name>
</gene>
<dbReference type="AlphaFoldDB" id="A0A7W5HAX9"/>
<dbReference type="Gene3D" id="1.10.10.10">
    <property type="entry name" value="Winged helix-like DNA-binding domain superfamily/Winged helix DNA-binding domain"/>
    <property type="match status" value="1"/>
</dbReference>
<dbReference type="PRINTS" id="PR00598">
    <property type="entry name" value="HTHMARR"/>
</dbReference>
<comment type="caution">
    <text evidence="5">The sequence shown here is derived from an EMBL/GenBank/DDBJ whole genome shotgun (WGS) entry which is preliminary data.</text>
</comment>
<dbReference type="RefSeq" id="WP_217496836.1">
    <property type="nucleotide sequence ID" value="NZ_CP040017.1"/>
</dbReference>
<protein>
    <submittedName>
        <fullName evidence="5">DNA-binding MarR family transcriptional regulator</fullName>
    </submittedName>
</protein>